<dbReference type="InterPro" id="IPR001518">
    <property type="entry name" value="Arginosuc_synth"/>
</dbReference>
<evidence type="ECO:0000256" key="2">
    <source>
        <dbReference type="ARBA" id="ARBA00012286"/>
    </source>
</evidence>
<evidence type="ECO:0000256" key="3">
    <source>
        <dbReference type="ARBA" id="ARBA00022571"/>
    </source>
</evidence>
<dbReference type="Pfam" id="PF00764">
    <property type="entry name" value="Arginosuc_synth"/>
    <property type="match status" value="1"/>
</dbReference>
<proteinExistence type="predicted"/>
<dbReference type="EMBL" id="MDZA01000448">
    <property type="protein sequence ID" value="OGX81523.1"/>
    <property type="molecule type" value="Genomic_DNA"/>
</dbReference>
<dbReference type="RefSeq" id="WP_070747325.1">
    <property type="nucleotide sequence ID" value="NZ_MDZA01000448.1"/>
</dbReference>
<dbReference type="PROSITE" id="PS00564">
    <property type="entry name" value="ARGININOSUCCIN_SYN_1"/>
    <property type="match status" value="1"/>
</dbReference>
<feature type="domain" description="Arginosuccinate synthase C-terminal" evidence="9">
    <location>
        <begin position="174"/>
        <end position="388"/>
    </location>
</feature>
<keyword evidence="3" id="KW-0055">Arginine biosynthesis</keyword>
<dbReference type="Gene3D" id="3.90.1260.10">
    <property type="entry name" value="Argininosuccinate synthetase, chain A, domain 2"/>
    <property type="match status" value="1"/>
</dbReference>
<keyword evidence="5" id="KW-0028">Amino-acid biosynthesis</keyword>
<dbReference type="NCBIfam" id="TIGR00032">
    <property type="entry name" value="argG"/>
    <property type="match status" value="1"/>
</dbReference>
<dbReference type="InterPro" id="IPR018223">
    <property type="entry name" value="Arginosuc_synth_CS"/>
</dbReference>
<evidence type="ECO:0000256" key="7">
    <source>
        <dbReference type="ARBA" id="ARBA00022840"/>
    </source>
</evidence>
<gene>
    <name evidence="10" type="ORF">BEN49_03200</name>
</gene>
<comment type="pathway">
    <text evidence="1">Amino-acid biosynthesis; L-arginine biosynthesis; L-arginine from L-ornithine and carbamoyl phosphate: step 2/3.</text>
</comment>
<dbReference type="Gene3D" id="3.40.50.620">
    <property type="entry name" value="HUPs"/>
    <property type="match status" value="1"/>
</dbReference>
<organism evidence="10 11">
    <name type="scientific">Hymenobacter coccineus</name>
    <dbReference type="NCBI Taxonomy" id="1908235"/>
    <lineage>
        <taxon>Bacteria</taxon>
        <taxon>Pseudomonadati</taxon>
        <taxon>Bacteroidota</taxon>
        <taxon>Cytophagia</taxon>
        <taxon>Cytophagales</taxon>
        <taxon>Hymenobacteraceae</taxon>
        <taxon>Hymenobacter</taxon>
    </lineage>
</organism>
<evidence type="ECO:0000313" key="11">
    <source>
        <dbReference type="Proteomes" id="UP000177506"/>
    </source>
</evidence>
<dbReference type="Proteomes" id="UP000177506">
    <property type="component" value="Unassembled WGS sequence"/>
</dbReference>
<dbReference type="EC" id="6.3.4.5" evidence="2"/>
<dbReference type="GO" id="GO:0005524">
    <property type="term" value="F:ATP binding"/>
    <property type="evidence" value="ECO:0007669"/>
    <property type="project" value="UniProtKB-KW"/>
</dbReference>
<evidence type="ECO:0000259" key="8">
    <source>
        <dbReference type="Pfam" id="PF00764"/>
    </source>
</evidence>
<name>A0A1G1SSC1_9BACT</name>
<dbReference type="SUPFAM" id="SSF52402">
    <property type="entry name" value="Adenine nucleotide alpha hydrolases-like"/>
    <property type="match status" value="1"/>
</dbReference>
<dbReference type="GO" id="GO:0005737">
    <property type="term" value="C:cytoplasm"/>
    <property type="evidence" value="ECO:0007669"/>
    <property type="project" value="TreeGrafter"/>
</dbReference>
<dbReference type="PANTHER" id="PTHR11587">
    <property type="entry name" value="ARGININOSUCCINATE SYNTHASE"/>
    <property type="match status" value="1"/>
</dbReference>
<dbReference type="UniPathway" id="UPA00068">
    <property type="reaction ID" value="UER00113"/>
</dbReference>
<dbReference type="InterPro" id="IPR048268">
    <property type="entry name" value="Arginosuc_syn_C"/>
</dbReference>
<reference evidence="10 11" key="1">
    <citation type="submission" date="2016-08" db="EMBL/GenBank/DDBJ databases">
        <title>Hymenobacter coccineus sp. nov., Hymenobacter lapidarius sp. nov. and Hymenobacter glacialis sp. nov., isolated from Antarctic soil.</title>
        <authorList>
            <person name="Sedlacek I."/>
            <person name="Kralova S."/>
            <person name="Kyrova K."/>
            <person name="Maslanova I."/>
            <person name="Stankova E."/>
            <person name="Vrbovska V."/>
            <person name="Nemec M."/>
            <person name="Bartak M."/>
            <person name="Svec P."/>
            <person name="Busse H.-J."/>
            <person name="Pantucek R."/>
        </authorList>
    </citation>
    <scope>NUCLEOTIDE SEQUENCE [LARGE SCALE GENOMIC DNA]</scope>
    <source>
        <strain evidence="10 11">CCM 8649</strain>
    </source>
</reference>
<protein>
    <recommendedName>
        <fullName evidence="2">argininosuccinate synthase</fullName>
        <ecNumber evidence="2">6.3.4.5</ecNumber>
    </recommendedName>
</protein>
<evidence type="ECO:0000256" key="1">
    <source>
        <dbReference type="ARBA" id="ARBA00004967"/>
    </source>
</evidence>
<dbReference type="InterPro" id="IPR014729">
    <property type="entry name" value="Rossmann-like_a/b/a_fold"/>
</dbReference>
<dbReference type="Pfam" id="PF20979">
    <property type="entry name" value="Arginosuc_syn_C"/>
    <property type="match status" value="1"/>
</dbReference>
<evidence type="ECO:0000313" key="10">
    <source>
        <dbReference type="EMBL" id="OGX81523.1"/>
    </source>
</evidence>
<accession>A0A1G1SSC1</accession>
<dbReference type="Gene3D" id="1.20.5.470">
    <property type="entry name" value="Single helix bin"/>
    <property type="match status" value="1"/>
</dbReference>
<keyword evidence="11" id="KW-1185">Reference proteome</keyword>
<dbReference type="InterPro" id="IPR048267">
    <property type="entry name" value="Arginosuc_syn_N"/>
</dbReference>
<dbReference type="OrthoDB" id="9801641at2"/>
<keyword evidence="6" id="KW-0547">Nucleotide-binding</keyword>
<dbReference type="InterPro" id="IPR024074">
    <property type="entry name" value="AS_cat/multimer_dom_body"/>
</dbReference>
<dbReference type="GO" id="GO:0004055">
    <property type="term" value="F:argininosuccinate synthase activity"/>
    <property type="evidence" value="ECO:0007669"/>
    <property type="project" value="UniProtKB-EC"/>
</dbReference>
<dbReference type="GO" id="GO:0000053">
    <property type="term" value="P:argininosuccinate metabolic process"/>
    <property type="evidence" value="ECO:0007669"/>
    <property type="project" value="TreeGrafter"/>
</dbReference>
<dbReference type="CDD" id="cd01999">
    <property type="entry name" value="ASS"/>
    <property type="match status" value="1"/>
</dbReference>
<dbReference type="GO" id="GO:0000050">
    <property type="term" value="P:urea cycle"/>
    <property type="evidence" value="ECO:0007669"/>
    <property type="project" value="TreeGrafter"/>
</dbReference>
<sequence length="397" mass="44087">MKKKAILAYSGGLDTSYCAVYLSRELDLEVHTVIVNSGGFSPEELAAIEKRAYELGSVQHEVIDVTQRFYHDCLRYLLFGNVLKNDTYPLSVSAERMFQSLAIAEYARQNKADYIVHGSTGAGNDQVRFDVAFAVIAPDTEIIAPIRDKKLSRQEEIEYLQKNGFEMSWEKAKYSINVGIWGTSVGGVETLTSHLALPDSAYPSQPTATEAQQIEITFEKGEPVALNGETLDSVTLIQRLNALGASYAIGRDTHVGDTILGIKGRVGFEAPAALMLIKAHHLLEKHTCSRWQLLHKDNLANWYGTLLHEAQYLDPVMRDMEAFLASSQARVSGKVTVRLQPYRFDLLGVVSPYDMMQSKAATYGETNDAWDARDAKGFIKIFGNQLKIHASLDDANN</sequence>
<keyword evidence="7" id="KW-0067">ATP-binding</keyword>
<dbReference type="SUPFAM" id="SSF69864">
    <property type="entry name" value="Argininosuccinate synthetase, C-terminal domain"/>
    <property type="match status" value="1"/>
</dbReference>
<dbReference type="AlphaFoldDB" id="A0A1G1SSC1"/>
<comment type="caution">
    <text evidence="10">The sequence shown here is derived from an EMBL/GenBank/DDBJ whole genome shotgun (WGS) entry which is preliminary data.</text>
</comment>
<evidence type="ECO:0000256" key="5">
    <source>
        <dbReference type="ARBA" id="ARBA00022605"/>
    </source>
</evidence>
<evidence type="ECO:0000259" key="9">
    <source>
        <dbReference type="Pfam" id="PF20979"/>
    </source>
</evidence>
<dbReference type="InterPro" id="IPR023434">
    <property type="entry name" value="Arginosuc_synth_type_1_subfam"/>
</dbReference>
<dbReference type="GO" id="GO:0006526">
    <property type="term" value="P:L-arginine biosynthetic process"/>
    <property type="evidence" value="ECO:0007669"/>
    <property type="project" value="UniProtKB-UniPathway"/>
</dbReference>
<evidence type="ECO:0000256" key="4">
    <source>
        <dbReference type="ARBA" id="ARBA00022598"/>
    </source>
</evidence>
<dbReference type="PANTHER" id="PTHR11587:SF2">
    <property type="entry name" value="ARGININOSUCCINATE SYNTHASE"/>
    <property type="match status" value="1"/>
</dbReference>
<feature type="domain" description="Arginosuccinate synthase-like N-terminal" evidence="8">
    <location>
        <begin position="4"/>
        <end position="165"/>
    </location>
</feature>
<keyword evidence="4" id="KW-0436">Ligase</keyword>
<evidence type="ECO:0000256" key="6">
    <source>
        <dbReference type="ARBA" id="ARBA00022741"/>
    </source>
</evidence>